<dbReference type="CDD" id="cd04301">
    <property type="entry name" value="NAT_SF"/>
    <property type="match status" value="1"/>
</dbReference>
<dbReference type="PROSITE" id="PS51186">
    <property type="entry name" value="GNAT"/>
    <property type="match status" value="1"/>
</dbReference>
<name>A0ABP9FCK7_9FLAO</name>
<dbReference type="InterPro" id="IPR016181">
    <property type="entry name" value="Acyl_CoA_acyltransferase"/>
</dbReference>
<evidence type="ECO:0000256" key="1">
    <source>
        <dbReference type="ARBA" id="ARBA00022679"/>
    </source>
</evidence>
<dbReference type="PANTHER" id="PTHR43800:SF1">
    <property type="entry name" value="PEPTIDYL-LYSINE N-ACETYLTRANSFERASE YJAB"/>
    <property type="match status" value="1"/>
</dbReference>
<dbReference type="Pfam" id="PF00583">
    <property type="entry name" value="Acetyltransf_1"/>
    <property type="match status" value="1"/>
</dbReference>
<keyword evidence="5" id="KW-1185">Reference proteome</keyword>
<keyword evidence="1" id="KW-0808">Transferase</keyword>
<evidence type="ECO:0000313" key="4">
    <source>
        <dbReference type="EMBL" id="GAA4899341.1"/>
    </source>
</evidence>
<dbReference type="SUPFAM" id="SSF55729">
    <property type="entry name" value="Acyl-CoA N-acyltransferases (Nat)"/>
    <property type="match status" value="1"/>
</dbReference>
<dbReference type="EMBL" id="BAABJH010000006">
    <property type="protein sequence ID" value="GAA4899341.1"/>
    <property type="molecule type" value="Genomic_DNA"/>
</dbReference>
<dbReference type="RefSeq" id="WP_345274566.1">
    <property type="nucleotide sequence ID" value="NZ_BAABJH010000006.1"/>
</dbReference>
<accession>A0ABP9FCK7</accession>
<reference evidence="5" key="1">
    <citation type="journal article" date="2019" name="Int. J. Syst. Evol. Microbiol.">
        <title>The Global Catalogue of Microorganisms (GCM) 10K type strain sequencing project: providing services to taxonomists for standard genome sequencing and annotation.</title>
        <authorList>
            <consortium name="The Broad Institute Genomics Platform"/>
            <consortium name="The Broad Institute Genome Sequencing Center for Infectious Disease"/>
            <person name="Wu L."/>
            <person name="Ma J."/>
        </authorList>
    </citation>
    <scope>NUCLEOTIDE SEQUENCE [LARGE SCALE GENOMIC DNA]</scope>
    <source>
        <strain evidence="5">JCM 18274</strain>
    </source>
</reference>
<evidence type="ECO:0000256" key="2">
    <source>
        <dbReference type="ARBA" id="ARBA00023315"/>
    </source>
</evidence>
<keyword evidence="2" id="KW-0012">Acyltransferase</keyword>
<gene>
    <name evidence="4" type="ORF">GCM10023311_25750</name>
</gene>
<dbReference type="Gene3D" id="3.40.630.30">
    <property type="match status" value="1"/>
</dbReference>
<evidence type="ECO:0000259" key="3">
    <source>
        <dbReference type="PROSITE" id="PS51186"/>
    </source>
</evidence>
<evidence type="ECO:0000313" key="5">
    <source>
        <dbReference type="Proteomes" id="UP001500433"/>
    </source>
</evidence>
<proteinExistence type="predicted"/>
<dbReference type="Proteomes" id="UP001500433">
    <property type="component" value="Unassembled WGS sequence"/>
</dbReference>
<sequence length="152" mass="17392">MINIRKATINDVSAIVQMMADDALGKTRENFQMPLPKAYIMAFENINVDKNQELIVVENEKAEIIGTLQLSFIQYLTYSGGIRAQIEAVRIKKTHRGKGIGETLFEWAITRAKERKAHVLQLTTDKQRPKALQFYEKLGFIATHEGMKLHFN</sequence>
<protein>
    <submittedName>
        <fullName evidence="4">GNAT family N-acetyltransferase</fullName>
    </submittedName>
</protein>
<comment type="caution">
    <text evidence="4">The sequence shown here is derived from an EMBL/GenBank/DDBJ whole genome shotgun (WGS) entry which is preliminary data.</text>
</comment>
<dbReference type="PANTHER" id="PTHR43800">
    <property type="entry name" value="PEPTIDYL-LYSINE N-ACETYLTRANSFERASE YJAB"/>
    <property type="match status" value="1"/>
</dbReference>
<dbReference type="InterPro" id="IPR000182">
    <property type="entry name" value="GNAT_dom"/>
</dbReference>
<feature type="domain" description="N-acetyltransferase" evidence="3">
    <location>
        <begin position="2"/>
        <end position="152"/>
    </location>
</feature>
<organism evidence="4 5">
    <name type="scientific">Flaviramulus aquimarinus</name>
    <dbReference type="NCBI Taxonomy" id="1170456"/>
    <lineage>
        <taxon>Bacteria</taxon>
        <taxon>Pseudomonadati</taxon>
        <taxon>Bacteroidota</taxon>
        <taxon>Flavobacteriia</taxon>
        <taxon>Flavobacteriales</taxon>
        <taxon>Flavobacteriaceae</taxon>
        <taxon>Flaviramulus</taxon>
    </lineage>
</organism>